<dbReference type="InterPro" id="IPR027417">
    <property type="entry name" value="P-loop_NTPase"/>
</dbReference>
<evidence type="ECO:0000313" key="3">
    <source>
        <dbReference type="Proteomes" id="UP001166286"/>
    </source>
</evidence>
<reference evidence="2" key="1">
    <citation type="submission" date="2023-03" db="EMBL/GenBank/DDBJ databases">
        <title>Complete genome of Cladonia borealis.</title>
        <authorList>
            <person name="Park H."/>
        </authorList>
    </citation>
    <scope>NUCLEOTIDE SEQUENCE</scope>
    <source>
        <strain evidence="2">ANT050790</strain>
    </source>
</reference>
<dbReference type="AlphaFoldDB" id="A0AA39QZC0"/>
<feature type="domain" description="AAA+ ATPase" evidence="1">
    <location>
        <begin position="554"/>
        <end position="677"/>
    </location>
</feature>
<dbReference type="CDD" id="cd19481">
    <property type="entry name" value="RecA-like_protease"/>
    <property type="match status" value="1"/>
</dbReference>
<gene>
    <name evidence="2" type="ORF">JMJ35_005175</name>
</gene>
<dbReference type="Gene3D" id="3.40.50.300">
    <property type="entry name" value="P-loop containing nucleotide triphosphate hydrolases"/>
    <property type="match status" value="1"/>
</dbReference>
<dbReference type="GO" id="GO:0016887">
    <property type="term" value="F:ATP hydrolysis activity"/>
    <property type="evidence" value="ECO:0007669"/>
    <property type="project" value="InterPro"/>
</dbReference>
<dbReference type="InterPro" id="IPR054289">
    <property type="entry name" value="DUF7025"/>
</dbReference>
<dbReference type="SMART" id="SM00382">
    <property type="entry name" value="AAA"/>
    <property type="match status" value="1"/>
</dbReference>
<dbReference type="PANTHER" id="PTHR46411:SF2">
    <property type="entry name" value="AAA+ ATPASE DOMAIN-CONTAINING PROTEIN"/>
    <property type="match status" value="1"/>
</dbReference>
<dbReference type="Pfam" id="PF22942">
    <property type="entry name" value="DUF7025"/>
    <property type="match status" value="1"/>
</dbReference>
<dbReference type="InterPro" id="IPR003959">
    <property type="entry name" value="ATPase_AAA_core"/>
</dbReference>
<dbReference type="Proteomes" id="UP001166286">
    <property type="component" value="Unassembled WGS sequence"/>
</dbReference>
<dbReference type="GO" id="GO:0005524">
    <property type="term" value="F:ATP binding"/>
    <property type="evidence" value="ECO:0007669"/>
    <property type="project" value="InterPro"/>
</dbReference>
<accession>A0AA39QZC0</accession>
<dbReference type="SUPFAM" id="SSF52540">
    <property type="entry name" value="P-loop containing nucleoside triphosphate hydrolases"/>
    <property type="match status" value="1"/>
</dbReference>
<comment type="caution">
    <text evidence="2">The sequence shown here is derived from an EMBL/GenBank/DDBJ whole genome shotgun (WGS) entry which is preliminary data.</text>
</comment>
<dbReference type="InterPro" id="IPR003593">
    <property type="entry name" value="AAA+_ATPase"/>
</dbReference>
<protein>
    <recommendedName>
        <fullName evidence="1">AAA+ ATPase domain-containing protein</fullName>
    </recommendedName>
</protein>
<evidence type="ECO:0000313" key="2">
    <source>
        <dbReference type="EMBL" id="KAK0512047.1"/>
    </source>
</evidence>
<keyword evidence="3" id="KW-1185">Reference proteome</keyword>
<dbReference type="InterPro" id="IPR056599">
    <property type="entry name" value="AAA_lid_fung"/>
</dbReference>
<name>A0AA39QZC0_9LECA</name>
<dbReference type="Pfam" id="PF00004">
    <property type="entry name" value="AAA"/>
    <property type="match status" value="1"/>
</dbReference>
<organism evidence="2 3">
    <name type="scientific">Cladonia borealis</name>
    <dbReference type="NCBI Taxonomy" id="184061"/>
    <lineage>
        <taxon>Eukaryota</taxon>
        <taxon>Fungi</taxon>
        <taxon>Dikarya</taxon>
        <taxon>Ascomycota</taxon>
        <taxon>Pezizomycotina</taxon>
        <taxon>Lecanoromycetes</taxon>
        <taxon>OSLEUM clade</taxon>
        <taxon>Lecanoromycetidae</taxon>
        <taxon>Lecanorales</taxon>
        <taxon>Lecanorineae</taxon>
        <taxon>Cladoniaceae</taxon>
        <taxon>Cladonia</taxon>
    </lineage>
</organism>
<evidence type="ECO:0000259" key="1">
    <source>
        <dbReference type="SMART" id="SM00382"/>
    </source>
</evidence>
<dbReference type="EMBL" id="JAFEKC020000011">
    <property type="protein sequence ID" value="KAK0512047.1"/>
    <property type="molecule type" value="Genomic_DNA"/>
</dbReference>
<dbReference type="Pfam" id="PF23232">
    <property type="entry name" value="AAA_lid_13"/>
    <property type="match status" value="1"/>
</dbReference>
<dbReference type="PANTHER" id="PTHR46411">
    <property type="entry name" value="FAMILY ATPASE, PUTATIVE-RELATED"/>
    <property type="match status" value="1"/>
</dbReference>
<sequence>MDGSDRIVIHEAAQFDAEATIRTRNMGSGTVTVGVDYLKRLEHMISDLQLWTGAPSPLPPPPPPPGMIMIEDGEVPKAIEGEGNGETNGEKKLEIIRLRVIPSYIGDDRPLRIPDTDLGPDHTVTEATKHILTVVRVFDVGNRFWKKKLEIASPSLIDSLPQISNYETDVEMVDGDLHLYEPFMVLFHNRRQLRSLAEDTFDSTPSKEPAKLILDFMQHELADVGQKLDDVESADPSDSITFPDIWMLYPPGTIVYSIENGQREAFVVDSIRGLQKRRPSFEGGSSHTRLDITCWSINYDGEIYGRVWSIYCISAFHGTKKISGLELVPEKYLPEAESVKSTLLVRGEQFWSLQGQKYLEYTGEMYTQQASDDEAVRVVVDHLSYQRRHDWPITIDRKRGPSAAQSKNWRSNRFHRRDRYVGRRRTSSSIDIHYRPIDIEDKDERSNEPYRIIKNKRPPIRDNFGFNKYDRLQPESRPDELTLLLCPQQVHGYSLRDKVWKQLNVSQLRPVSFRKNAWDRLVLDAEYKDIVQAMVSSYVDKTANLDDLVAGKGKGLITLLHGPPGTGKTLTAECVADAFEKPLYLVSCGDIGTYAERLEERLEEIFDYAVTFSAILLLDEADVFLQDRDYKDIERNALVSIFLRTLEYFKGVLFLTTNRVGMFDQAFQSRIHVSLGLPSLDQERRMAVWKIFLQDLQSKSAISNTQYGVLTKLVKEKWSKERLNGRQIRNTVRTALVVAEKKGEMVGEREFETVLRIGREFEGYMSALGKREGVERGALEGFMEVERP</sequence>
<proteinExistence type="predicted"/>